<gene>
    <name evidence="2" type="ORF">SAMN04489727_5775</name>
</gene>
<reference evidence="3" key="1">
    <citation type="submission" date="2016-10" db="EMBL/GenBank/DDBJ databases">
        <authorList>
            <person name="Varghese N."/>
            <person name="Submissions S."/>
        </authorList>
    </citation>
    <scope>NUCLEOTIDE SEQUENCE [LARGE SCALE GENOMIC DNA]</scope>
    <source>
        <strain evidence="3">DSM 44544</strain>
    </source>
</reference>
<organism evidence="2 3">
    <name type="scientific">Amycolatopsis tolypomycina</name>
    <dbReference type="NCBI Taxonomy" id="208445"/>
    <lineage>
        <taxon>Bacteria</taxon>
        <taxon>Bacillati</taxon>
        <taxon>Actinomycetota</taxon>
        <taxon>Actinomycetes</taxon>
        <taxon>Pseudonocardiales</taxon>
        <taxon>Pseudonocardiaceae</taxon>
        <taxon>Amycolatopsis</taxon>
    </lineage>
</organism>
<sequence length="271" mass="29125">MWRARPSNRSSASSSRAVMPRRGTGGRACAGGRIGPPRRRGGPVPPTAAGRADRSVAGGKHQAVALGNECRRAAGLGPGSLLHQEELAAGVVGARLVEVDHHLQREHSIAVEVAVQRVPAARLVAQQDRCWPPLACRVADRQPFVQSGWPFGRAAEACGPVLGDRQQPRVERLPQALHRIRERCREVVVVAVVPEAVTAQVHRRPEVRRLIPQCDQLRALGWGEQPRQERAAVVVDLGGHRDPVGCGDALFERCHAASVVSLVRLAVALPG</sequence>
<evidence type="ECO:0000313" key="2">
    <source>
        <dbReference type="EMBL" id="SEC96271.1"/>
    </source>
</evidence>
<dbReference type="AlphaFoldDB" id="A0A1H4WUI8"/>
<evidence type="ECO:0000256" key="1">
    <source>
        <dbReference type="SAM" id="MobiDB-lite"/>
    </source>
</evidence>
<feature type="region of interest" description="Disordered" evidence="1">
    <location>
        <begin position="1"/>
        <end position="57"/>
    </location>
</feature>
<evidence type="ECO:0000313" key="3">
    <source>
        <dbReference type="Proteomes" id="UP000199622"/>
    </source>
</evidence>
<name>A0A1H4WUI8_9PSEU</name>
<keyword evidence="3" id="KW-1185">Reference proteome</keyword>
<dbReference type="Proteomes" id="UP000199622">
    <property type="component" value="Unassembled WGS sequence"/>
</dbReference>
<protein>
    <submittedName>
        <fullName evidence="2">Uncharacterized protein</fullName>
    </submittedName>
</protein>
<feature type="compositionally biased region" description="Low complexity" evidence="1">
    <location>
        <begin position="1"/>
        <end position="22"/>
    </location>
</feature>
<proteinExistence type="predicted"/>
<accession>A0A1H4WUI8</accession>
<dbReference type="EMBL" id="FNSO01000004">
    <property type="protein sequence ID" value="SEC96271.1"/>
    <property type="molecule type" value="Genomic_DNA"/>
</dbReference>
<feature type="compositionally biased region" description="Gly residues" evidence="1">
    <location>
        <begin position="23"/>
        <end position="34"/>
    </location>
</feature>